<sequence>MRQTTIQELHNLVVKFRDNRDWKRFHHPKDLAMSIAIEAAELMELFQWKNQGTLGNAKEMEEDFKAIKKDKEKLQRIKEELADVLIYCLFLGAVLDIDFGNIVKMKMRMNQKKYPKH</sequence>
<accession>A0A2M6XUV5</accession>
<feature type="transmembrane region" description="Helical" evidence="2">
    <location>
        <begin position="84"/>
        <end position="103"/>
    </location>
</feature>
<evidence type="ECO:0000313" key="4">
    <source>
        <dbReference type="Proteomes" id="UP000229784"/>
    </source>
</evidence>
<dbReference type="CDD" id="cd11537">
    <property type="entry name" value="NTP-PPase_RS21-C6_like"/>
    <property type="match status" value="1"/>
</dbReference>
<dbReference type="Pfam" id="PF12643">
    <property type="entry name" value="MazG-like"/>
    <property type="match status" value="1"/>
</dbReference>
<comment type="caution">
    <text evidence="3">The sequence shown here is derived from an EMBL/GenBank/DDBJ whole genome shotgun (WGS) entry which is preliminary data.</text>
</comment>
<dbReference type="Gene3D" id="1.10.287.1080">
    <property type="entry name" value="MazG-like"/>
    <property type="match status" value="1"/>
</dbReference>
<organism evidence="3 4">
    <name type="scientific">bacterium (Candidatus Gribaldobacteria) CG08_land_8_20_14_0_20_39_15</name>
    <dbReference type="NCBI Taxonomy" id="2014273"/>
    <lineage>
        <taxon>Bacteria</taxon>
        <taxon>Candidatus Gribaldobacteria</taxon>
    </lineage>
</organism>
<evidence type="ECO:0000256" key="2">
    <source>
        <dbReference type="SAM" id="Phobius"/>
    </source>
</evidence>
<dbReference type="GO" id="GO:0009143">
    <property type="term" value="P:nucleoside triphosphate catabolic process"/>
    <property type="evidence" value="ECO:0007669"/>
    <property type="project" value="InterPro"/>
</dbReference>
<name>A0A2M6XUV5_9BACT</name>
<dbReference type="Proteomes" id="UP000229784">
    <property type="component" value="Unassembled WGS sequence"/>
</dbReference>
<gene>
    <name evidence="3" type="ORF">COT20_01160</name>
</gene>
<protein>
    <submittedName>
        <fullName evidence="3">NTP pyrophosphohydrolase</fullName>
    </submittedName>
</protein>
<keyword evidence="2" id="KW-0472">Membrane</keyword>
<dbReference type="EMBL" id="PEXQ01000027">
    <property type="protein sequence ID" value="PIU15897.1"/>
    <property type="molecule type" value="Genomic_DNA"/>
</dbReference>
<reference evidence="4" key="1">
    <citation type="submission" date="2017-09" db="EMBL/GenBank/DDBJ databases">
        <title>Depth-based differentiation of microbial function through sediment-hosted aquifers and enrichment of novel symbionts in the deep terrestrial subsurface.</title>
        <authorList>
            <person name="Probst A.J."/>
            <person name="Ladd B."/>
            <person name="Jarett J.K."/>
            <person name="Geller-Mcgrath D.E."/>
            <person name="Sieber C.M.K."/>
            <person name="Emerson J.B."/>
            <person name="Anantharaman K."/>
            <person name="Thomas B.C."/>
            <person name="Malmstrom R."/>
            <person name="Stieglmeier M."/>
            <person name="Klingl A."/>
            <person name="Woyke T."/>
            <person name="Ryan C.M."/>
            <person name="Banfield J.F."/>
        </authorList>
    </citation>
    <scope>NUCLEOTIDE SEQUENCE [LARGE SCALE GENOMIC DNA]</scope>
</reference>
<keyword evidence="2" id="KW-0812">Transmembrane</keyword>
<dbReference type="PIRSF" id="PIRSF029826">
    <property type="entry name" value="UCP029826_pph"/>
    <property type="match status" value="1"/>
</dbReference>
<proteinExistence type="predicted"/>
<feature type="coiled-coil region" evidence="1">
    <location>
        <begin position="57"/>
        <end position="84"/>
    </location>
</feature>
<dbReference type="SUPFAM" id="SSF101386">
    <property type="entry name" value="all-alpha NTP pyrophosphatases"/>
    <property type="match status" value="1"/>
</dbReference>
<dbReference type="GO" id="GO:0047429">
    <property type="term" value="F:nucleoside triphosphate diphosphatase activity"/>
    <property type="evidence" value="ECO:0007669"/>
    <property type="project" value="InterPro"/>
</dbReference>
<dbReference type="InterPro" id="IPR025984">
    <property type="entry name" value="DCTPP"/>
</dbReference>
<keyword evidence="2" id="KW-1133">Transmembrane helix</keyword>
<dbReference type="InterPro" id="IPR052555">
    <property type="entry name" value="dCTP_Pyrophosphatase"/>
</dbReference>
<keyword evidence="3" id="KW-0378">Hydrolase</keyword>
<dbReference type="PANTHER" id="PTHR46523:SF1">
    <property type="entry name" value="DCTP PYROPHOSPHATASE 1"/>
    <property type="match status" value="1"/>
</dbReference>
<dbReference type="AlphaFoldDB" id="A0A2M6XUV5"/>
<evidence type="ECO:0000313" key="3">
    <source>
        <dbReference type="EMBL" id="PIU15897.1"/>
    </source>
</evidence>
<keyword evidence="1" id="KW-0175">Coiled coil</keyword>
<evidence type="ECO:0000256" key="1">
    <source>
        <dbReference type="SAM" id="Coils"/>
    </source>
</evidence>
<dbReference type="PANTHER" id="PTHR46523">
    <property type="entry name" value="DCTP PYROPHOSPHATASE 1"/>
    <property type="match status" value="1"/>
</dbReference>